<proteinExistence type="predicted"/>
<evidence type="ECO:0000313" key="2">
    <source>
        <dbReference type="Proteomes" id="UP000295252"/>
    </source>
</evidence>
<name>A0A068TM21_COFCA</name>
<reference evidence="2" key="1">
    <citation type="journal article" date="2014" name="Science">
        <title>The coffee genome provides insight into the convergent evolution of caffeine biosynthesis.</title>
        <authorList>
            <person name="Denoeud F."/>
            <person name="Carretero-Paulet L."/>
            <person name="Dereeper A."/>
            <person name="Droc G."/>
            <person name="Guyot R."/>
            <person name="Pietrella M."/>
            <person name="Zheng C."/>
            <person name="Alberti A."/>
            <person name="Anthony F."/>
            <person name="Aprea G."/>
            <person name="Aury J.M."/>
            <person name="Bento P."/>
            <person name="Bernard M."/>
            <person name="Bocs S."/>
            <person name="Campa C."/>
            <person name="Cenci A."/>
            <person name="Combes M.C."/>
            <person name="Crouzillat D."/>
            <person name="Da Silva C."/>
            <person name="Daddiego L."/>
            <person name="De Bellis F."/>
            <person name="Dussert S."/>
            <person name="Garsmeur O."/>
            <person name="Gayraud T."/>
            <person name="Guignon V."/>
            <person name="Jahn K."/>
            <person name="Jamilloux V."/>
            <person name="Joet T."/>
            <person name="Labadie K."/>
            <person name="Lan T."/>
            <person name="Leclercq J."/>
            <person name="Lepelley M."/>
            <person name="Leroy T."/>
            <person name="Li L.T."/>
            <person name="Librado P."/>
            <person name="Lopez L."/>
            <person name="Munoz A."/>
            <person name="Noel B."/>
            <person name="Pallavicini A."/>
            <person name="Perrotta G."/>
            <person name="Poncet V."/>
            <person name="Pot D."/>
            <person name="Priyono X."/>
            <person name="Rigoreau M."/>
            <person name="Rouard M."/>
            <person name="Rozas J."/>
            <person name="Tranchant-Dubreuil C."/>
            <person name="VanBuren R."/>
            <person name="Zhang Q."/>
            <person name="Andrade A.C."/>
            <person name="Argout X."/>
            <person name="Bertrand B."/>
            <person name="de Kochko A."/>
            <person name="Graziosi G."/>
            <person name="Henry R.J."/>
            <person name="Jayarama X."/>
            <person name="Ming R."/>
            <person name="Nagai C."/>
            <person name="Rounsley S."/>
            <person name="Sankoff D."/>
            <person name="Giuliano G."/>
            <person name="Albert V.A."/>
            <person name="Wincker P."/>
            <person name="Lashermes P."/>
        </authorList>
    </citation>
    <scope>NUCLEOTIDE SEQUENCE [LARGE SCALE GENOMIC DNA]</scope>
    <source>
        <strain evidence="2">cv. DH200-94</strain>
    </source>
</reference>
<dbReference type="Gramene" id="CDO96989">
    <property type="protein sequence ID" value="CDO96989"/>
    <property type="gene ID" value="GSCOC_T00014195001"/>
</dbReference>
<evidence type="ECO:0000313" key="1">
    <source>
        <dbReference type="EMBL" id="CDO96989.1"/>
    </source>
</evidence>
<protein>
    <submittedName>
        <fullName evidence="1">Uncharacterized protein</fullName>
    </submittedName>
</protein>
<dbReference type="InParanoid" id="A0A068TM21"/>
<sequence>MRYRTIPSSQLPPLSELLASQLERSPFSSETSAVAAVSLKTTQGSTYCENTEPLQSSIKKKTRKGKRRNNLFLGIQALLGPH</sequence>
<dbReference type="EMBL" id="HG739085">
    <property type="protein sequence ID" value="CDO96989.1"/>
    <property type="molecule type" value="Genomic_DNA"/>
</dbReference>
<organism evidence="1 2">
    <name type="scientific">Coffea canephora</name>
    <name type="common">Robusta coffee</name>
    <dbReference type="NCBI Taxonomy" id="49390"/>
    <lineage>
        <taxon>Eukaryota</taxon>
        <taxon>Viridiplantae</taxon>
        <taxon>Streptophyta</taxon>
        <taxon>Embryophyta</taxon>
        <taxon>Tracheophyta</taxon>
        <taxon>Spermatophyta</taxon>
        <taxon>Magnoliopsida</taxon>
        <taxon>eudicotyledons</taxon>
        <taxon>Gunneridae</taxon>
        <taxon>Pentapetalae</taxon>
        <taxon>asterids</taxon>
        <taxon>lamiids</taxon>
        <taxon>Gentianales</taxon>
        <taxon>Rubiaceae</taxon>
        <taxon>Ixoroideae</taxon>
        <taxon>Gardenieae complex</taxon>
        <taxon>Bertiereae - Coffeeae clade</taxon>
        <taxon>Coffeeae</taxon>
        <taxon>Coffea</taxon>
    </lineage>
</organism>
<dbReference type="AlphaFoldDB" id="A0A068TM21"/>
<dbReference type="Proteomes" id="UP000295252">
    <property type="component" value="Chromosome IV"/>
</dbReference>
<gene>
    <name evidence="1" type="ORF">GSCOC_T00014195001</name>
</gene>
<keyword evidence="2" id="KW-1185">Reference proteome</keyword>
<accession>A0A068TM21</accession>